<reference evidence="1 2" key="1">
    <citation type="submission" date="2015-12" db="EMBL/GenBank/DDBJ databases">
        <authorList>
            <person name="Shamseldin A."/>
            <person name="Moawad H."/>
            <person name="Abd El-Rahim W.M."/>
            <person name="Sadowsky M.J."/>
        </authorList>
    </citation>
    <scope>NUCLEOTIDE SEQUENCE [LARGE SCALE GENOMIC DNA]</scope>
    <source>
        <strain evidence="1 2">ZGT118</strain>
    </source>
</reference>
<name>A0A0X3TQ98_9RHOB</name>
<organism evidence="1 2">
    <name type="scientific">Ruegeria marisrubri</name>
    <dbReference type="NCBI Taxonomy" id="1685379"/>
    <lineage>
        <taxon>Bacteria</taxon>
        <taxon>Pseudomonadati</taxon>
        <taxon>Pseudomonadota</taxon>
        <taxon>Alphaproteobacteria</taxon>
        <taxon>Rhodobacterales</taxon>
        <taxon>Roseobacteraceae</taxon>
        <taxon>Ruegeria</taxon>
    </lineage>
</organism>
<dbReference type="STRING" id="1685379.AVO45_07745"/>
<dbReference type="AlphaFoldDB" id="A0A0X3TQ98"/>
<protein>
    <submittedName>
        <fullName evidence="1">Uncharacterized protein</fullName>
    </submittedName>
</protein>
<keyword evidence="2" id="KW-1185">Reference proteome</keyword>
<dbReference type="RefSeq" id="WP_068346808.1">
    <property type="nucleotide sequence ID" value="NZ_LQBQ01000023.1"/>
</dbReference>
<gene>
    <name evidence="1" type="ORF">AVO45_07745</name>
</gene>
<accession>A0A0X3TQ98</accession>
<dbReference type="EMBL" id="LQBQ01000023">
    <property type="protein sequence ID" value="KUJ77859.1"/>
    <property type="molecule type" value="Genomic_DNA"/>
</dbReference>
<evidence type="ECO:0000313" key="1">
    <source>
        <dbReference type="EMBL" id="KUJ77859.1"/>
    </source>
</evidence>
<dbReference type="Proteomes" id="UP000053791">
    <property type="component" value="Unassembled WGS sequence"/>
</dbReference>
<proteinExistence type="predicted"/>
<sequence>MNTGLPDGKQIWIRSLYGFNPEEDGYIGWSQESARDSYLGKLNDGDLIMIYGANAKETEQSLRSYVLGFVQIDATPIMDYEKASELGLKRKKEKGWADKWTYGLPVRRAWRAEEKVMISTIAFNSYRPEAGQALAVHGTDLDPDEIAQALKIRVREVNVFGEPPVQSEAESVKPFAEVFKPSRAFPGSAGERTAVYEDGDTYLYLAVYDGDGHAFIGRKKAFGDKSVAMKIGVSIAPKRRCEELSAGIPPAACGKWALRLISQAFPDKKSAEEVEELFKQRSSGRLESLGKEFFWGALDEAESLCWSLPGMSRF</sequence>
<evidence type="ECO:0000313" key="2">
    <source>
        <dbReference type="Proteomes" id="UP000053791"/>
    </source>
</evidence>
<comment type="caution">
    <text evidence="1">The sequence shown here is derived from an EMBL/GenBank/DDBJ whole genome shotgun (WGS) entry which is preliminary data.</text>
</comment>